<keyword evidence="4 5" id="KW-0472">Membrane</keyword>
<reference evidence="8" key="1">
    <citation type="submission" date="2013-03" db="EMBL/GenBank/DDBJ databases">
        <title>The Genome Sequence of Anopheles minimus MINIMUS1.</title>
        <authorList>
            <consortium name="The Broad Institute Genomics Platform"/>
            <person name="Neafsey D.E."/>
            <person name="Walton C."/>
            <person name="Walker B."/>
            <person name="Young S.K."/>
            <person name="Zeng Q."/>
            <person name="Gargeya S."/>
            <person name="Fitzgerald M."/>
            <person name="Haas B."/>
            <person name="Abouelleil A."/>
            <person name="Allen A.W."/>
            <person name="Alvarado L."/>
            <person name="Arachchi H.M."/>
            <person name="Berlin A.M."/>
            <person name="Chapman S.B."/>
            <person name="Gainer-Dewar J."/>
            <person name="Goldberg J."/>
            <person name="Griggs A."/>
            <person name="Gujja S."/>
            <person name="Hansen M."/>
            <person name="Howarth C."/>
            <person name="Imamovic A."/>
            <person name="Ireland A."/>
            <person name="Larimer J."/>
            <person name="McCowan C."/>
            <person name="Murphy C."/>
            <person name="Pearson M."/>
            <person name="Poon T.W."/>
            <person name="Priest M."/>
            <person name="Roberts A."/>
            <person name="Saif S."/>
            <person name="Shea T."/>
            <person name="Sisk P."/>
            <person name="Sykes S."/>
            <person name="Wortman J."/>
            <person name="Nusbaum C."/>
            <person name="Birren B."/>
        </authorList>
    </citation>
    <scope>NUCLEOTIDE SEQUENCE [LARGE SCALE GENOMIC DNA]</scope>
    <source>
        <strain evidence="8">MINIMUS1</strain>
    </source>
</reference>
<feature type="transmembrane region" description="Helical" evidence="5">
    <location>
        <begin position="690"/>
        <end position="717"/>
    </location>
</feature>
<dbReference type="InterPro" id="IPR026082">
    <property type="entry name" value="ABCA"/>
</dbReference>
<evidence type="ECO:0000313" key="8">
    <source>
        <dbReference type="Proteomes" id="UP000075920"/>
    </source>
</evidence>
<protein>
    <recommendedName>
        <fullName evidence="6">ABC-2 type transporter transmembrane domain-containing protein</fullName>
    </recommendedName>
</protein>
<feature type="transmembrane region" description="Helical" evidence="5">
    <location>
        <begin position="284"/>
        <end position="309"/>
    </location>
</feature>
<dbReference type="STRING" id="112268.A0A182WC81"/>
<feature type="transmembrane region" description="Helical" evidence="5">
    <location>
        <begin position="329"/>
        <end position="351"/>
    </location>
</feature>
<dbReference type="PANTHER" id="PTHR19229:SF250">
    <property type="entry name" value="ABC TRANSPORTER DOMAIN-CONTAINING PROTEIN-RELATED"/>
    <property type="match status" value="1"/>
</dbReference>
<keyword evidence="8" id="KW-1185">Reference proteome</keyword>
<feature type="domain" description="ABC-2 type transporter transmembrane" evidence="6">
    <location>
        <begin position="27"/>
        <end position="453"/>
    </location>
</feature>
<proteinExistence type="predicted"/>
<organism evidence="7 8">
    <name type="scientific">Anopheles minimus</name>
    <dbReference type="NCBI Taxonomy" id="112268"/>
    <lineage>
        <taxon>Eukaryota</taxon>
        <taxon>Metazoa</taxon>
        <taxon>Ecdysozoa</taxon>
        <taxon>Arthropoda</taxon>
        <taxon>Hexapoda</taxon>
        <taxon>Insecta</taxon>
        <taxon>Pterygota</taxon>
        <taxon>Neoptera</taxon>
        <taxon>Endopterygota</taxon>
        <taxon>Diptera</taxon>
        <taxon>Nematocera</taxon>
        <taxon>Culicoidea</taxon>
        <taxon>Culicidae</taxon>
        <taxon>Anophelinae</taxon>
        <taxon>Anopheles</taxon>
    </lineage>
</organism>
<dbReference type="GO" id="GO:0140359">
    <property type="term" value="F:ABC-type transporter activity"/>
    <property type="evidence" value="ECO:0007669"/>
    <property type="project" value="InterPro"/>
</dbReference>
<evidence type="ECO:0000256" key="4">
    <source>
        <dbReference type="ARBA" id="ARBA00023136"/>
    </source>
</evidence>
<feature type="transmembrane region" description="Helical" evidence="5">
    <location>
        <begin position="358"/>
        <end position="377"/>
    </location>
</feature>
<dbReference type="AlphaFoldDB" id="A0A182WC81"/>
<evidence type="ECO:0000256" key="3">
    <source>
        <dbReference type="ARBA" id="ARBA00022989"/>
    </source>
</evidence>
<accession>A0A182WC81</accession>
<keyword evidence="2 5" id="KW-0812">Transmembrane</keyword>
<evidence type="ECO:0000256" key="5">
    <source>
        <dbReference type="SAM" id="Phobius"/>
    </source>
</evidence>
<dbReference type="VEuPathDB" id="VectorBase:AMIN007961"/>
<dbReference type="Proteomes" id="UP000075920">
    <property type="component" value="Unassembled WGS sequence"/>
</dbReference>
<feature type="transmembrane region" description="Helical" evidence="5">
    <location>
        <begin position="243"/>
        <end position="264"/>
    </location>
</feature>
<feature type="transmembrane region" description="Helical" evidence="5">
    <location>
        <begin position="27"/>
        <end position="47"/>
    </location>
</feature>
<feature type="transmembrane region" description="Helical" evidence="5">
    <location>
        <begin position="650"/>
        <end position="670"/>
    </location>
</feature>
<dbReference type="GO" id="GO:0005319">
    <property type="term" value="F:lipid transporter activity"/>
    <property type="evidence" value="ECO:0007669"/>
    <property type="project" value="TreeGrafter"/>
</dbReference>
<keyword evidence="3 5" id="KW-1133">Transmembrane helix</keyword>
<feature type="domain" description="ABC-2 type transporter transmembrane" evidence="6">
    <location>
        <begin position="655"/>
        <end position="714"/>
    </location>
</feature>
<reference evidence="7" key="2">
    <citation type="submission" date="2020-05" db="UniProtKB">
        <authorList>
            <consortium name="EnsemblMetazoa"/>
        </authorList>
    </citation>
    <scope>IDENTIFICATION</scope>
    <source>
        <strain evidence="7">MINIMUS1</strain>
    </source>
</reference>
<feature type="transmembrane region" description="Helical" evidence="5">
    <location>
        <begin position="431"/>
        <end position="454"/>
    </location>
</feature>
<dbReference type="EnsemblMetazoa" id="AMIN007961-RA">
    <property type="protein sequence ID" value="AMIN007961-PA"/>
    <property type="gene ID" value="AMIN007961"/>
</dbReference>
<evidence type="ECO:0000259" key="6">
    <source>
        <dbReference type="Pfam" id="PF12698"/>
    </source>
</evidence>
<dbReference type="GO" id="GO:0016020">
    <property type="term" value="C:membrane"/>
    <property type="evidence" value="ECO:0007669"/>
    <property type="project" value="UniProtKB-SubCell"/>
</dbReference>
<dbReference type="Pfam" id="PF12698">
    <property type="entry name" value="ABC2_membrane_3"/>
    <property type="match status" value="2"/>
</dbReference>
<name>A0A182WC81_9DIPT</name>
<evidence type="ECO:0000256" key="2">
    <source>
        <dbReference type="ARBA" id="ARBA00022692"/>
    </source>
</evidence>
<dbReference type="PANTHER" id="PTHR19229">
    <property type="entry name" value="ATP-BINDING CASSETTE TRANSPORTER SUBFAMILY A ABCA"/>
    <property type="match status" value="1"/>
</dbReference>
<comment type="subcellular location">
    <subcellularLocation>
        <location evidence="1">Membrane</location>
        <topology evidence="1">Multi-pass membrane protein</topology>
    </subcellularLocation>
</comment>
<evidence type="ECO:0000313" key="7">
    <source>
        <dbReference type="EnsemblMetazoa" id="AMIN007961-PA"/>
    </source>
</evidence>
<dbReference type="InterPro" id="IPR013525">
    <property type="entry name" value="ABC2_TM"/>
</dbReference>
<sequence length="721" mass="82518">MTSCWSKFVLLLWKHWIIQKRRCMETVFEILGPVFCCAMFMALRGLVVSDEVLKPTILDRLNIGSLTDLEGTFPPESFSVAYSPQNEALEDLLNNAVEDEILTFRRVTIIPLVNARELESLLMQNNYIGGIEFPDSYANRTDLPQKLRFAVRLPGELRFTGWTFGNWRTNFMVVPFVQGLRNANQSDGGSPNYFREGFLTLQAAISRTFIRRQNADYPLPDVSLQRFPNPPFYEDKMLINMEWLLPMIILISFVYTCINTVKFITIEKEKQLKEAMKIMGLPNWLHWTAWFVRCLILQLITFSLLVFLISANLTSNTILSVFENADWTVLWFFFFTYSLVTICFCFMMSVFLDKANTAAKIVGIMWILFAIPFSIAVQDYDEMAMGTKIVSSLLSNTAMSFGIMNMIRLEASQVGLQWSNLFSPPSMGDDFSVGLVIVMFVVDALLYLAIALYFEQDAHCDKQRVVGILRKYIPEVRIETDIGTELSFVLREDYLKVFQPMLEELEDNMGSCGISSCEISLTTMEEVFLRPAGRDLPELKINFDGYPASLTVLETSVGQESVTNAFRDRFRQEAQQHQLVVTDEDMSTYILNKAAQDFATFNTRYWVGASLNSSICTAWFNNKAYHSAPLAVNLIYNAILQSICLDCFRLAFNTGFAMAFVSALFILFYIKERTSRTKLLQFVNGVNVTLFWAISYLWDYLVFVLSALFYIVTLAIIQQDG</sequence>
<evidence type="ECO:0000256" key="1">
    <source>
        <dbReference type="ARBA" id="ARBA00004141"/>
    </source>
</evidence>